<dbReference type="Proteomes" id="UP000805193">
    <property type="component" value="Unassembled WGS sequence"/>
</dbReference>
<protein>
    <submittedName>
        <fullName evidence="1">Uncharacterized protein</fullName>
    </submittedName>
</protein>
<reference evidence="1 2" key="1">
    <citation type="journal article" date="2020" name="Cell">
        <title>Large-Scale Comparative Analyses of Tick Genomes Elucidate Their Genetic Diversity and Vector Capacities.</title>
        <authorList>
            <consortium name="Tick Genome and Microbiome Consortium (TIGMIC)"/>
            <person name="Jia N."/>
            <person name="Wang J."/>
            <person name="Shi W."/>
            <person name="Du L."/>
            <person name="Sun Y."/>
            <person name="Zhan W."/>
            <person name="Jiang J.F."/>
            <person name="Wang Q."/>
            <person name="Zhang B."/>
            <person name="Ji P."/>
            <person name="Bell-Sakyi L."/>
            <person name="Cui X.M."/>
            <person name="Yuan T.T."/>
            <person name="Jiang B.G."/>
            <person name="Yang W.F."/>
            <person name="Lam T.T."/>
            <person name="Chang Q.C."/>
            <person name="Ding S.J."/>
            <person name="Wang X.J."/>
            <person name="Zhu J.G."/>
            <person name="Ruan X.D."/>
            <person name="Zhao L."/>
            <person name="Wei J.T."/>
            <person name="Ye R.Z."/>
            <person name="Que T.C."/>
            <person name="Du C.H."/>
            <person name="Zhou Y.H."/>
            <person name="Cheng J.X."/>
            <person name="Dai P.F."/>
            <person name="Guo W.B."/>
            <person name="Han X.H."/>
            <person name="Huang E.J."/>
            <person name="Li L.F."/>
            <person name="Wei W."/>
            <person name="Gao Y.C."/>
            <person name="Liu J.Z."/>
            <person name="Shao H.Z."/>
            <person name="Wang X."/>
            <person name="Wang C.C."/>
            <person name="Yang T.C."/>
            <person name="Huo Q.B."/>
            <person name="Li W."/>
            <person name="Chen H.Y."/>
            <person name="Chen S.E."/>
            <person name="Zhou L.G."/>
            <person name="Ni X.B."/>
            <person name="Tian J.H."/>
            <person name="Sheng Y."/>
            <person name="Liu T."/>
            <person name="Pan Y.S."/>
            <person name="Xia L.Y."/>
            <person name="Li J."/>
            <person name="Zhao F."/>
            <person name="Cao W.C."/>
        </authorList>
    </citation>
    <scope>NUCLEOTIDE SEQUENCE [LARGE SCALE GENOMIC DNA]</scope>
    <source>
        <strain evidence="1">Iper-2018</strain>
    </source>
</reference>
<accession>A0AC60PBX0</accession>
<evidence type="ECO:0000313" key="1">
    <source>
        <dbReference type="EMBL" id="KAG0417179.1"/>
    </source>
</evidence>
<sequence>MDECELACDRIGIMVDGQLQCLGTLQHLKEKFGRGYALMISLKDGQETDPAAVKSAVEKAFPGIRLRDQREDTLNFHITDKLAWSELFRRIEAFEQRFKFAHAFVSDSTLEQIFVEFAQKADRKSKIPVAGPRTSQPQT</sequence>
<gene>
    <name evidence="1" type="ORF">HPB47_005835</name>
</gene>
<name>A0AC60PBX0_IXOPE</name>
<comment type="caution">
    <text evidence="1">The sequence shown here is derived from an EMBL/GenBank/DDBJ whole genome shotgun (WGS) entry which is preliminary data.</text>
</comment>
<organism evidence="1 2">
    <name type="scientific">Ixodes persulcatus</name>
    <name type="common">Taiga tick</name>
    <dbReference type="NCBI Taxonomy" id="34615"/>
    <lineage>
        <taxon>Eukaryota</taxon>
        <taxon>Metazoa</taxon>
        <taxon>Ecdysozoa</taxon>
        <taxon>Arthropoda</taxon>
        <taxon>Chelicerata</taxon>
        <taxon>Arachnida</taxon>
        <taxon>Acari</taxon>
        <taxon>Parasitiformes</taxon>
        <taxon>Ixodida</taxon>
        <taxon>Ixodoidea</taxon>
        <taxon>Ixodidae</taxon>
        <taxon>Ixodinae</taxon>
        <taxon>Ixodes</taxon>
    </lineage>
</organism>
<keyword evidence="2" id="KW-1185">Reference proteome</keyword>
<dbReference type="EMBL" id="JABSTQ010010876">
    <property type="protein sequence ID" value="KAG0417179.1"/>
    <property type="molecule type" value="Genomic_DNA"/>
</dbReference>
<evidence type="ECO:0000313" key="2">
    <source>
        <dbReference type="Proteomes" id="UP000805193"/>
    </source>
</evidence>
<proteinExistence type="predicted"/>